<dbReference type="InterPro" id="IPR036457">
    <property type="entry name" value="PPM-type-like_dom_sf"/>
</dbReference>
<dbReference type="GO" id="GO:0016791">
    <property type="term" value="F:phosphatase activity"/>
    <property type="evidence" value="ECO:0007669"/>
    <property type="project" value="TreeGrafter"/>
</dbReference>
<accession>A6W474</accession>
<evidence type="ECO:0000256" key="1">
    <source>
        <dbReference type="ARBA" id="ARBA00022801"/>
    </source>
</evidence>
<dbReference type="AlphaFoldDB" id="A6W474"/>
<dbReference type="SUPFAM" id="SSF81606">
    <property type="entry name" value="PP2C-like"/>
    <property type="match status" value="1"/>
</dbReference>
<dbReference type="PANTHER" id="PTHR43156:SF2">
    <property type="entry name" value="STAGE II SPORULATION PROTEIN E"/>
    <property type="match status" value="1"/>
</dbReference>
<dbReference type="SUPFAM" id="SSF55781">
    <property type="entry name" value="GAF domain-like"/>
    <property type="match status" value="1"/>
</dbReference>
<feature type="domain" description="PPM-type phosphatase" evidence="2">
    <location>
        <begin position="195"/>
        <end position="412"/>
    </location>
</feature>
<dbReference type="SMART" id="SM00331">
    <property type="entry name" value="PP2C_SIG"/>
    <property type="match status" value="1"/>
</dbReference>
<evidence type="ECO:0000259" key="2">
    <source>
        <dbReference type="SMART" id="SM00331"/>
    </source>
</evidence>
<name>A6W474_KINRD</name>
<organism evidence="3 4">
    <name type="scientific">Kineococcus radiotolerans (strain ATCC BAA-149 / DSM 14245 / SRS30216)</name>
    <dbReference type="NCBI Taxonomy" id="266940"/>
    <lineage>
        <taxon>Bacteria</taxon>
        <taxon>Bacillati</taxon>
        <taxon>Actinomycetota</taxon>
        <taxon>Actinomycetes</taxon>
        <taxon>Kineosporiales</taxon>
        <taxon>Kineosporiaceae</taxon>
        <taxon>Kineococcus</taxon>
    </lineage>
</organism>
<dbReference type="Proteomes" id="UP000001116">
    <property type="component" value="Chromosome"/>
</dbReference>
<gene>
    <name evidence="3" type="ordered locus">Krad_0122</name>
</gene>
<keyword evidence="4" id="KW-1185">Reference proteome</keyword>
<dbReference type="Gene3D" id="3.30.450.40">
    <property type="match status" value="1"/>
</dbReference>
<dbReference type="Pfam" id="PF07228">
    <property type="entry name" value="SpoIIE"/>
    <property type="match status" value="1"/>
</dbReference>
<dbReference type="Gene3D" id="3.60.40.10">
    <property type="entry name" value="PPM-type phosphatase domain"/>
    <property type="match status" value="1"/>
</dbReference>
<dbReference type="InterPro" id="IPR052016">
    <property type="entry name" value="Bact_Sigma-Reg"/>
</dbReference>
<dbReference type="InterPro" id="IPR029016">
    <property type="entry name" value="GAF-like_dom_sf"/>
</dbReference>
<dbReference type="eggNOG" id="COG2208">
    <property type="taxonomic scope" value="Bacteria"/>
</dbReference>
<sequence>MIGVPGPEDLDVTAARLFAGLLRRAHLSRPSDLTGVVIEEARDCLGAEDVVVSLVNHEFTALVPVPSRLSPPRPPQPVDGSMAGRAFATTSTVDADAETETGAGAGPRGARRRVWVPLLDSTDRIGVLEMTLPAPGGQVGEDLLAVCERYAHLVAQTIVTKGLYGDVFERVQRTRPMTVGSELMRAMLPPLLYATDGLVVAGMLEPAYDNGGDAFDYAVNEDRVHLAVFDGVGHGLSASTVTAVALAAYRRARIEGAPLVEARAVIHEAVLSQFGGDRHVTAVLAELDLPTGRLSWVSAGHPPPLLLRGARVVKTLEAVPFFPLGWDFGGEPTVAHEQLEAGDAVLLYTDGLIEARGTDRALLGVEGLSGFLEQEAAAGQAAPETLRRMRRAVLQHQDGVLQDDATALLVEWRRGREHRLVPRTVLPG</sequence>
<evidence type="ECO:0000313" key="4">
    <source>
        <dbReference type="Proteomes" id="UP000001116"/>
    </source>
</evidence>
<dbReference type="STRING" id="266940.Krad_0122"/>
<reference evidence="4" key="1">
    <citation type="journal article" date="2008" name="PLoS ONE">
        <title>Survival in nuclear waste, extreme resistance, and potential applications gleaned from the genome sequence of Kineococcus radiotolerans SRS30216.</title>
        <authorList>
            <person name="Bagwell C.E."/>
            <person name="Bhat S."/>
            <person name="Hawkins G.M."/>
            <person name="Smith B.W."/>
            <person name="Biswas T."/>
            <person name="Hoover T.R."/>
            <person name="Saunders E."/>
            <person name="Han C.S."/>
            <person name="Tsodikov O.V."/>
            <person name="Shimkets L.J."/>
        </authorList>
    </citation>
    <scope>NUCLEOTIDE SEQUENCE [LARGE SCALE GENOMIC DNA]</scope>
    <source>
        <strain evidence="4">ATCC BAA-149 / DSM 14245 / SRS30216</strain>
    </source>
</reference>
<proteinExistence type="predicted"/>
<dbReference type="EMBL" id="CP000750">
    <property type="protein sequence ID" value="ABS01613.1"/>
    <property type="molecule type" value="Genomic_DNA"/>
</dbReference>
<dbReference type="InterPro" id="IPR001932">
    <property type="entry name" value="PPM-type_phosphatase-like_dom"/>
</dbReference>
<dbReference type="KEGG" id="kra:Krad_0122"/>
<dbReference type="HOGENOM" id="CLU_043255_1_0_11"/>
<keyword evidence="1" id="KW-0378">Hydrolase</keyword>
<dbReference type="PANTHER" id="PTHR43156">
    <property type="entry name" value="STAGE II SPORULATION PROTEIN E-RELATED"/>
    <property type="match status" value="1"/>
</dbReference>
<evidence type="ECO:0000313" key="3">
    <source>
        <dbReference type="EMBL" id="ABS01613.1"/>
    </source>
</evidence>
<dbReference type="eggNOG" id="COG2203">
    <property type="taxonomic scope" value="Bacteria"/>
</dbReference>
<protein>
    <submittedName>
        <fullName evidence="3">Stage II sporulation E family protein</fullName>
    </submittedName>
</protein>